<name>A0A0E0EUP8_9ORYZ</name>
<evidence type="ECO:0000256" key="5">
    <source>
        <dbReference type="ARBA" id="ARBA00022676"/>
    </source>
</evidence>
<dbReference type="SUPFAM" id="SSF54675">
    <property type="entry name" value="Nicotinate/Quinolinate PRTase N-terminal domain-like"/>
    <property type="match status" value="1"/>
</dbReference>
<evidence type="ECO:0000259" key="8">
    <source>
        <dbReference type="Pfam" id="PF02749"/>
    </source>
</evidence>
<dbReference type="EC" id="2.4.2.19" evidence="3"/>
<dbReference type="GO" id="GO:0004514">
    <property type="term" value="F:nicotinate-nucleotide diphosphorylase (carboxylating) activity"/>
    <property type="evidence" value="ECO:0007669"/>
    <property type="project" value="UniProtKB-EC"/>
</dbReference>
<protein>
    <recommendedName>
        <fullName evidence="3">nicotinate-nucleotide diphosphorylase (carboxylating)</fullName>
        <ecNumber evidence="3">2.4.2.19</ecNumber>
    </recommendedName>
</protein>
<dbReference type="InterPro" id="IPR004393">
    <property type="entry name" value="NadC"/>
</dbReference>
<dbReference type="HOGENOM" id="CLU_039622_0_2_1"/>
<comment type="similarity">
    <text evidence="2">Belongs to the NadC/ModD family.</text>
</comment>
<evidence type="ECO:0000256" key="2">
    <source>
        <dbReference type="ARBA" id="ARBA00009400"/>
    </source>
</evidence>
<dbReference type="NCBIfam" id="TIGR00078">
    <property type="entry name" value="nadC"/>
    <property type="match status" value="1"/>
</dbReference>
<dbReference type="Gene3D" id="3.90.1170.20">
    <property type="entry name" value="Quinolinate phosphoribosyl transferase, N-terminal domain"/>
    <property type="match status" value="1"/>
</dbReference>
<reference evidence="9" key="1">
    <citation type="submission" date="2015-04" db="UniProtKB">
        <authorList>
            <consortium name="EnsemblPlants"/>
        </authorList>
    </citation>
    <scope>IDENTIFICATION</scope>
</reference>
<dbReference type="UniPathway" id="UPA00253">
    <property type="reaction ID" value="UER00331"/>
</dbReference>
<evidence type="ECO:0000259" key="7">
    <source>
        <dbReference type="Pfam" id="PF01729"/>
    </source>
</evidence>
<evidence type="ECO:0000256" key="1">
    <source>
        <dbReference type="ARBA" id="ARBA00004893"/>
    </source>
</evidence>
<accession>A0A0E0EUP8</accession>
<proteinExistence type="inferred from homology"/>
<evidence type="ECO:0000256" key="4">
    <source>
        <dbReference type="ARBA" id="ARBA00022642"/>
    </source>
</evidence>
<dbReference type="Pfam" id="PF01729">
    <property type="entry name" value="QRPTase_C"/>
    <property type="match status" value="1"/>
</dbReference>
<dbReference type="AlphaFoldDB" id="A0A0E0EUP8"/>
<feature type="domain" description="Quinolinate phosphoribosyl transferase N-terminal" evidence="8">
    <location>
        <begin position="121"/>
        <end position="206"/>
    </location>
</feature>
<dbReference type="InterPro" id="IPR027277">
    <property type="entry name" value="NadC/ModD"/>
</dbReference>
<dbReference type="PANTHER" id="PTHR32179">
    <property type="entry name" value="NICOTINATE-NUCLEOTIDE PYROPHOSPHORYLASE [CARBOXYLATING]"/>
    <property type="match status" value="1"/>
</dbReference>
<evidence type="ECO:0000256" key="3">
    <source>
        <dbReference type="ARBA" id="ARBA00011944"/>
    </source>
</evidence>
<dbReference type="InterPro" id="IPR013785">
    <property type="entry name" value="Aldolase_TIM"/>
</dbReference>
<comment type="pathway">
    <text evidence="1">Cofactor biosynthesis; NAD(+) biosynthesis; nicotinate D-ribonucleotide from quinolinate: step 1/1.</text>
</comment>
<dbReference type="GO" id="GO:0034213">
    <property type="term" value="P:quinolinate catabolic process"/>
    <property type="evidence" value="ECO:0007669"/>
    <property type="project" value="TreeGrafter"/>
</dbReference>
<dbReference type="GO" id="GO:0009507">
    <property type="term" value="C:chloroplast"/>
    <property type="evidence" value="ECO:0007669"/>
    <property type="project" value="EnsemblPlants"/>
</dbReference>
<dbReference type="CDD" id="cd01572">
    <property type="entry name" value="QPRTase"/>
    <property type="match status" value="1"/>
</dbReference>
<evidence type="ECO:0000313" key="10">
    <source>
        <dbReference type="Proteomes" id="UP000008021"/>
    </source>
</evidence>
<evidence type="ECO:0000313" key="9">
    <source>
        <dbReference type="EnsemblPlants" id="OMERI09G14260.1"/>
    </source>
</evidence>
<dbReference type="FunFam" id="3.90.1170.20:FF:000001">
    <property type="entry name" value="Nicotinate-nucleotide diphosphorylase (Carboxylating)"/>
    <property type="match status" value="1"/>
</dbReference>
<keyword evidence="5" id="KW-0328">Glycosyltransferase</keyword>
<dbReference type="EnsemblPlants" id="OMERI09G14260.1">
    <property type="protein sequence ID" value="OMERI09G14260.1"/>
    <property type="gene ID" value="OMERI09G14260"/>
</dbReference>
<dbReference type="InterPro" id="IPR036068">
    <property type="entry name" value="Nicotinate_pribotase-like_C"/>
</dbReference>
<dbReference type="FunFam" id="3.20.20.70:FF:000149">
    <property type="entry name" value="Nicotinate-nucleotide pyrophosphorylase [carboxylating]"/>
    <property type="match status" value="1"/>
</dbReference>
<sequence>MRAAASFLFRSPHADPQTPAAIAFAMPAAAPPNPNVLQLAPRPRGLVFFPSSSSPSSNRLRLPRAASMSAQARVPVAPPAHPTYDLKAVIDLALSEDAGDRVLIFQYESDTLDIIFTPSGDVSCLATIPSDVKAEATFIAKEDGVVAGISLADMIFKQVDPSLKVEWFESDGNYVHKGLQFGRVYGCARNIIVAERVVLNFMQRMSGIATMTKAMADAAHPACILETRKTAPGLRLVDKWAVLIGGGKNHRIGLFDMVMIKDNHISVAGSITNAMKSVDQFLAKEKLALPVEVETRTLQEVRDLLEYAAENNTSLTRIMLDNMVVPLGNGDVDVSMLKDAVQLINGRFESEVWQASGNVTIDTVKKIGETGVTYISSGALTHSVKALDISLKIDTELALQVGRRTNRA</sequence>
<keyword evidence="4" id="KW-0662">Pyridine nucleotide biosynthesis</keyword>
<organism evidence="9">
    <name type="scientific">Oryza meridionalis</name>
    <dbReference type="NCBI Taxonomy" id="40149"/>
    <lineage>
        <taxon>Eukaryota</taxon>
        <taxon>Viridiplantae</taxon>
        <taxon>Streptophyta</taxon>
        <taxon>Embryophyta</taxon>
        <taxon>Tracheophyta</taxon>
        <taxon>Spermatophyta</taxon>
        <taxon>Magnoliopsida</taxon>
        <taxon>Liliopsida</taxon>
        <taxon>Poales</taxon>
        <taxon>Poaceae</taxon>
        <taxon>BOP clade</taxon>
        <taxon>Oryzoideae</taxon>
        <taxon>Oryzeae</taxon>
        <taxon>Oryzinae</taxon>
        <taxon>Oryza</taxon>
    </lineage>
</organism>
<dbReference type="SUPFAM" id="SSF51690">
    <property type="entry name" value="Nicotinate/Quinolinate PRTase C-terminal domain-like"/>
    <property type="match status" value="1"/>
</dbReference>
<dbReference type="InterPro" id="IPR002638">
    <property type="entry name" value="Quinolinate_PRibosylTrfase_C"/>
</dbReference>
<dbReference type="eggNOG" id="KOG3008">
    <property type="taxonomic scope" value="Eukaryota"/>
</dbReference>
<dbReference type="GO" id="GO:0009435">
    <property type="term" value="P:NAD+ biosynthetic process"/>
    <property type="evidence" value="ECO:0007669"/>
    <property type="project" value="UniProtKB-UniPathway"/>
</dbReference>
<dbReference type="STRING" id="40149.A0A0E0EUP8"/>
<dbReference type="Gramene" id="OMERI09G14260.1">
    <property type="protein sequence ID" value="OMERI09G14260.1"/>
    <property type="gene ID" value="OMERI09G14260"/>
</dbReference>
<dbReference type="Proteomes" id="UP000008021">
    <property type="component" value="Chromosome 9"/>
</dbReference>
<reference evidence="9" key="2">
    <citation type="submission" date="2018-05" db="EMBL/GenBank/DDBJ databases">
        <title>OmerRS3 (Oryza meridionalis Reference Sequence Version 3).</title>
        <authorList>
            <person name="Zhang J."/>
            <person name="Kudrna D."/>
            <person name="Lee S."/>
            <person name="Talag J."/>
            <person name="Welchert J."/>
            <person name="Wing R.A."/>
        </authorList>
    </citation>
    <scope>NUCLEOTIDE SEQUENCE [LARGE SCALE GENOMIC DNA]</scope>
    <source>
        <strain evidence="9">cv. OR44</strain>
    </source>
</reference>
<dbReference type="InterPro" id="IPR022412">
    <property type="entry name" value="Quinolinate_PRibosylTrfase_N"/>
</dbReference>
<feature type="domain" description="Quinolinate phosphoribosyl transferase C-terminal" evidence="7">
    <location>
        <begin position="208"/>
        <end position="392"/>
    </location>
</feature>
<dbReference type="PANTHER" id="PTHR32179:SF3">
    <property type="entry name" value="NICOTINATE-NUCLEOTIDE PYROPHOSPHORYLASE [CARBOXYLATING]"/>
    <property type="match status" value="1"/>
</dbReference>
<keyword evidence="10" id="KW-1185">Reference proteome</keyword>
<dbReference type="Gene3D" id="3.20.20.70">
    <property type="entry name" value="Aldolase class I"/>
    <property type="match status" value="1"/>
</dbReference>
<dbReference type="InterPro" id="IPR037128">
    <property type="entry name" value="Quinolinate_PRibosylTase_N_sf"/>
</dbReference>
<dbReference type="Pfam" id="PF02749">
    <property type="entry name" value="QRPTase_N"/>
    <property type="match status" value="1"/>
</dbReference>
<keyword evidence="6" id="KW-0808">Transferase</keyword>
<evidence type="ECO:0000256" key="6">
    <source>
        <dbReference type="ARBA" id="ARBA00022679"/>
    </source>
</evidence>